<feature type="region of interest" description="Disordered" evidence="13">
    <location>
        <begin position="269"/>
        <end position="294"/>
    </location>
</feature>
<dbReference type="InterPro" id="IPR011009">
    <property type="entry name" value="Kinase-like_dom_sf"/>
</dbReference>
<dbReference type="GO" id="GO:0005737">
    <property type="term" value="C:cytoplasm"/>
    <property type="evidence" value="ECO:0007669"/>
    <property type="project" value="TreeGrafter"/>
</dbReference>
<keyword evidence="3" id="KW-0723">Serine/threonine-protein kinase</keyword>
<feature type="domain" description="Protein kinase" evidence="14">
    <location>
        <begin position="427"/>
        <end position="782"/>
    </location>
</feature>
<dbReference type="SUPFAM" id="SSF56112">
    <property type="entry name" value="Protein kinase-like (PK-like)"/>
    <property type="match status" value="1"/>
</dbReference>
<comment type="catalytic activity">
    <reaction evidence="11">
        <text>L-seryl-[protein] + ATP = O-phospho-L-seryl-[protein] + ADP + H(+)</text>
        <dbReference type="Rhea" id="RHEA:17989"/>
        <dbReference type="Rhea" id="RHEA-COMP:9863"/>
        <dbReference type="Rhea" id="RHEA-COMP:11604"/>
        <dbReference type="ChEBI" id="CHEBI:15378"/>
        <dbReference type="ChEBI" id="CHEBI:29999"/>
        <dbReference type="ChEBI" id="CHEBI:30616"/>
        <dbReference type="ChEBI" id="CHEBI:83421"/>
        <dbReference type="ChEBI" id="CHEBI:456216"/>
        <dbReference type="EC" id="2.7.11.1"/>
    </reaction>
</comment>
<evidence type="ECO:0000256" key="11">
    <source>
        <dbReference type="ARBA" id="ARBA00048679"/>
    </source>
</evidence>
<dbReference type="Gene3D" id="1.10.510.10">
    <property type="entry name" value="Transferase(Phosphotransferase) domain 1"/>
    <property type="match status" value="1"/>
</dbReference>
<sequence>MAATHQAEGRLDELTWIPYSPPLRGSTFFVGGSGAVKLGGASRPTAGQNARQRPPLPQPPIAFRQIPRLSPPAPASSANNEPRGPTQMPVAQTSSILVHSGFWDLLAATGSRFYSPSNLRMTVANDIGTPARASQPQVAGAVSEQQRSTKQKKRLTVDMVGAPKNFAHLVHASDADQAQALLTRWGRDGQGKLGSPAWAAPIKESVRAVNRAVAVGETHYHRDAAAALHVVNGNVDSQLSHTTVATAGHGAEGSLETGVAVEDDPLGATRLEPVSSPTIPLSRDPSSDSTVLHTPVNPTKRFSFQAVKSIGTVRFSPTASAKPGAPFPFDGLSLPSSMPPFDLEAANFVPSLVSVEKAVATRVFFEDKYHALLKKPRSREVRRALLERELAKLRLSDEQKAAARQAWALSESDYLRDMRSRVGIGSFVKLKTIGHGAFGVVSLVKEKGTGEVYAMKQLRKADMLRKGQEGHIRAERDLLATAATTTRWAVKLAYSFKDVDHLYLVMGYYAGGGARDVLLFHLLSLLIERDTFPEAMARFYMAEMVLAVQETHQVLGAIHRDIKPDNWLIDAQGHLAISDFGLATDFHWAHDGAYFEQQRRELLYKHGIDLEDGGGRDDVARRRVSLDPPRTTNEEESPGSVFTWRDMQRRRLAFSVVGTNNYMAIEVVRGQGYDARADWWSLGVILYEMLYGFPPFVSKSRQETRAKIHNWRQALRFPSKPQVSREAQDLVRRLICEPEDRLGSRSTSARPNSILQNQRSGFLGDSHLGKDGAEDIKAHPWFRGLDFSTLHLQTPPFRPQLSSPTDTKYFDDDIPPEPLPAPEIAPGVPAPDSTRDPLLKHPVEGPRLLEVRKELAFAGWTYKKPNRQVFDPRKGLSSDVFGTANGEGTYRGRSTLRAEGAGSSFVRSLSV</sequence>
<dbReference type="FunFam" id="3.30.200.20:FF:000192">
    <property type="entry name" value="Serine/threonine-protein kinase cot-1"/>
    <property type="match status" value="1"/>
</dbReference>
<evidence type="ECO:0000256" key="3">
    <source>
        <dbReference type="ARBA" id="ARBA00022527"/>
    </source>
</evidence>
<dbReference type="AlphaFoldDB" id="A0A2T0A976"/>
<evidence type="ECO:0000313" key="18">
    <source>
        <dbReference type="Proteomes" id="UP000239560"/>
    </source>
</evidence>
<evidence type="ECO:0000256" key="2">
    <source>
        <dbReference type="ARBA" id="ARBA00012513"/>
    </source>
</evidence>
<feature type="domain" description="AGC-kinase C-terminal" evidence="16">
    <location>
        <begin position="783"/>
        <end position="872"/>
    </location>
</feature>
<dbReference type="OrthoDB" id="3638488at2759"/>
<dbReference type="PANTHER" id="PTHR22988:SF76">
    <property type="entry name" value="CHROMOSOME UNDETERMINED SCAFFOLD_135, WHOLE GENOME SHOTGUN SEQUENCE"/>
    <property type="match status" value="1"/>
</dbReference>
<comment type="similarity">
    <text evidence="9">Belongs to the protein kinase superfamily. STE Ser/Thr protein kinase family. COT1 subfamily.</text>
</comment>
<protein>
    <recommendedName>
        <fullName evidence="2">non-specific serine/threonine protein kinase</fullName>
        <ecNumber evidence="2">2.7.11.1</ecNumber>
    </recommendedName>
</protein>
<keyword evidence="7 17" id="KW-0418">Kinase</keyword>
<dbReference type="EC" id="2.7.11.1" evidence="2"/>
<evidence type="ECO:0000256" key="7">
    <source>
        <dbReference type="ARBA" id="ARBA00022777"/>
    </source>
</evidence>
<keyword evidence="4" id="KW-0597">Phosphoprotein</keyword>
<dbReference type="Gene3D" id="3.30.200.20">
    <property type="entry name" value="Phosphorylase Kinase, domain 1"/>
    <property type="match status" value="1"/>
</dbReference>
<dbReference type="InterPro" id="IPR000719">
    <property type="entry name" value="Prot_kinase_dom"/>
</dbReference>
<evidence type="ECO:0000256" key="12">
    <source>
        <dbReference type="PROSITE-ProRule" id="PRU10141"/>
    </source>
</evidence>
<evidence type="ECO:0000256" key="8">
    <source>
        <dbReference type="ARBA" id="ARBA00022840"/>
    </source>
</evidence>
<dbReference type="SMART" id="SM00220">
    <property type="entry name" value="S_TKc"/>
    <property type="match status" value="1"/>
</dbReference>
<dbReference type="GO" id="GO:0004674">
    <property type="term" value="F:protein serine/threonine kinase activity"/>
    <property type="evidence" value="ECO:0007669"/>
    <property type="project" value="UniProtKB-KW"/>
</dbReference>
<proteinExistence type="inferred from homology"/>
<feature type="region of interest" description="Disordered" evidence="13">
    <location>
        <begin position="39"/>
        <end position="88"/>
    </location>
</feature>
<dbReference type="InterPro" id="IPR017441">
    <property type="entry name" value="Protein_kinase_ATP_BS"/>
</dbReference>
<dbReference type="SMART" id="SM00133">
    <property type="entry name" value="S_TK_X"/>
    <property type="match status" value="1"/>
</dbReference>
<dbReference type="GO" id="GO:0031032">
    <property type="term" value="P:actomyosin structure organization"/>
    <property type="evidence" value="ECO:0007669"/>
    <property type="project" value="TreeGrafter"/>
</dbReference>
<dbReference type="Pfam" id="PF00069">
    <property type="entry name" value="Pkinase"/>
    <property type="match status" value="2"/>
</dbReference>
<dbReference type="Proteomes" id="UP000239560">
    <property type="component" value="Unassembled WGS sequence"/>
</dbReference>
<feature type="binding site" evidence="12">
    <location>
        <position position="456"/>
    </location>
    <ligand>
        <name>ATP</name>
        <dbReference type="ChEBI" id="CHEBI:30616"/>
    </ligand>
</feature>
<keyword evidence="6 12" id="KW-0547">Nucleotide-binding</keyword>
<gene>
    <name evidence="17" type="ORF">AAT19DRAFT_14917</name>
</gene>
<name>A0A2T0A976_RHOTO</name>
<evidence type="ECO:0000313" key="17">
    <source>
        <dbReference type="EMBL" id="PRQ74564.1"/>
    </source>
</evidence>
<evidence type="ECO:0000256" key="6">
    <source>
        <dbReference type="ARBA" id="ARBA00022741"/>
    </source>
</evidence>
<dbReference type="GO" id="GO:0005524">
    <property type="term" value="F:ATP binding"/>
    <property type="evidence" value="ECO:0007669"/>
    <property type="project" value="UniProtKB-UniRule"/>
</dbReference>
<dbReference type="CDD" id="cd21742">
    <property type="entry name" value="MobB_NDR_LATS-like"/>
    <property type="match status" value="1"/>
</dbReference>
<dbReference type="InterPro" id="IPR000095">
    <property type="entry name" value="CRIB_dom"/>
</dbReference>
<dbReference type="PROSITE" id="PS00107">
    <property type="entry name" value="PROTEIN_KINASE_ATP"/>
    <property type="match status" value="1"/>
</dbReference>
<evidence type="ECO:0000256" key="9">
    <source>
        <dbReference type="ARBA" id="ARBA00038271"/>
    </source>
</evidence>
<dbReference type="PROSITE" id="PS51285">
    <property type="entry name" value="AGC_KINASE_CTER"/>
    <property type="match status" value="1"/>
</dbReference>
<evidence type="ECO:0000256" key="10">
    <source>
        <dbReference type="ARBA" id="ARBA00047899"/>
    </source>
</evidence>
<evidence type="ECO:0000256" key="13">
    <source>
        <dbReference type="SAM" id="MobiDB-lite"/>
    </source>
</evidence>
<dbReference type="GO" id="GO:0005856">
    <property type="term" value="C:cytoskeleton"/>
    <property type="evidence" value="ECO:0007669"/>
    <property type="project" value="TreeGrafter"/>
</dbReference>
<evidence type="ECO:0000256" key="1">
    <source>
        <dbReference type="ARBA" id="ARBA00005719"/>
    </source>
</evidence>
<evidence type="ECO:0000256" key="4">
    <source>
        <dbReference type="ARBA" id="ARBA00022553"/>
    </source>
</evidence>
<dbReference type="PROSITE" id="PS50011">
    <property type="entry name" value="PROTEIN_KINASE_DOM"/>
    <property type="match status" value="1"/>
</dbReference>
<dbReference type="InterPro" id="IPR050839">
    <property type="entry name" value="Rho-assoc_Ser/Thr_Kinase"/>
</dbReference>
<organism evidence="17 18">
    <name type="scientific">Rhodotorula toruloides</name>
    <name type="common">Yeast</name>
    <name type="synonym">Rhodosporidium toruloides</name>
    <dbReference type="NCBI Taxonomy" id="5286"/>
    <lineage>
        <taxon>Eukaryota</taxon>
        <taxon>Fungi</taxon>
        <taxon>Dikarya</taxon>
        <taxon>Basidiomycota</taxon>
        <taxon>Pucciniomycotina</taxon>
        <taxon>Microbotryomycetes</taxon>
        <taxon>Sporidiobolales</taxon>
        <taxon>Sporidiobolaceae</taxon>
        <taxon>Rhodotorula</taxon>
    </lineage>
</organism>
<keyword evidence="5" id="KW-0808">Transferase</keyword>
<feature type="region of interest" description="Disordered" evidence="13">
    <location>
        <begin position="619"/>
        <end position="638"/>
    </location>
</feature>
<comment type="catalytic activity">
    <reaction evidence="10">
        <text>L-threonyl-[protein] + ATP = O-phospho-L-threonyl-[protein] + ADP + H(+)</text>
        <dbReference type="Rhea" id="RHEA:46608"/>
        <dbReference type="Rhea" id="RHEA-COMP:11060"/>
        <dbReference type="Rhea" id="RHEA-COMP:11605"/>
        <dbReference type="ChEBI" id="CHEBI:15378"/>
        <dbReference type="ChEBI" id="CHEBI:30013"/>
        <dbReference type="ChEBI" id="CHEBI:30616"/>
        <dbReference type="ChEBI" id="CHEBI:61977"/>
        <dbReference type="ChEBI" id="CHEBI:456216"/>
        <dbReference type="EC" id="2.7.11.1"/>
    </reaction>
</comment>
<evidence type="ECO:0000259" key="15">
    <source>
        <dbReference type="PROSITE" id="PS50108"/>
    </source>
</evidence>
<dbReference type="EMBL" id="LCTV02000006">
    <property type="protein sequence ID" value="PRQ74564.1"/>
    <property type="molecule type" value="Genomic_DNA"/>
</dbReference>
<comment type="similarity">
    <text evidence="1">Belongs to the protein kinase superfamily. AGC Ser/Thr protein kinase family. DMPK subfamily.</text>
</comment>
<dbReference type="InterPro" id="IPR059233">
    <property type="entry name" value="MobB_NdrA/B/Cbk1"/>
</dbReference>
<dbReference type="PANTHER" id="PTHR22988">
    <property type="entry name" value="MYOTONIC DYSTROPHY S/T KINASE-RELATED"/>
    <property type="match status" value="1"/>
</dbReference>
<feature type="domain" description="CRIB" evidence="15">
    <location>
        <begin position="160"/>
        <end position="173"/>
    </location>
</feature>
<dbReference type="PROSITE" id="PS50108">
    <property type="entry name" value="CRIB"/>
    <property type="match status" value="1"/>
</dbReference>
<evidence type="ECO:0000259" key="16">
    <source>
        <dbReference type="PROSITE" id="PS51285"/>
    </source>
</evidence>
<evidence type="ECO:0000256" key="5">
    <source>
        <dbReference type="ARBA" id="ARBA00022679"/>
    </source>
</evidence>
<evidence type="ECO:0000259" key="14">
    <source>
        <dbReference type="PROSITE" id="PS50011"/>
    </source>
</evidence>
<keyword evidence="8 12" id="KW-0067">ATP-binding</keyword>
<comment type="caution">
    <text evidence="17">The sequence shown here is derived from an EMBL/GenBank/DDBJ whole genome shotgun (WGS) entry which is preliminary data.</text>
</comment>
<accession>A0A2T0A976</accession>
<dbReference type="InterPro" id="IPR000961">
    <property type="entry name" value="AGC-kinase_C"/>
</dbReference>
<reference evidence="17 18" key="1">
    <citation type="journal article" date="2018" name="Elife">
        <title>Functional genomics of lipid metabolism in the oleaginous yeast Rhodosporidium toruloides.</title>
        <authorList>
            <person name="Coradetti S.T."/>
            <person name="Pinel D."/>
            <person name="Geiselman G."/>
            <person name="Ito M."/>
            <person name="Mondo S."/>
            <person name="Reilly M.C."/>
            <person name="Cheng Y.F."/>
            <person name="Bauer S."/>
            <person name="Grigoriev I."/>
            <person name="Gladden J.M."/>
            <person name="Simmons B.A."/>
            <person name="Brem R."/>
            <person name="Arkin A.P."/>
            <person name="Skerker J.M."/>
        </authorList>
    </citation>
    <scope>NUCLEOTIDE SEQUENCE [LARGE SCALE GENOMIC DNA]</scope>
    <source>
        <strain evidence="17 18">NBRC 0880</strain>
    </source>
</reference>